<feature type="chain" id="PRO_5004536249" description="Transmembrane protein" evidence="3">
    <location>
        <begin position="30"/>
        <end position="163"/>
    </location>
</feature>
<feature type="signal peptide" evidence="3">
    <location>
        <begin position="1"/>
        <end position="29"/>
    </location>
</feature>
<keyword evidence="2" id="KW-0812">Transmembrane</keyword>
<feature type="transmembrane region" description="Helical" evidence="2">
    <location>
        <begin position="117"/>
        <end position="136"/>
    </location>
</feature>
<reference evidence="4" key="1">
    <citation type="journal article" date="2014" name="BMC Genomics">
        <title>The Babesia bovis gene and promoter model: an update from full-length EST analysis.</title>
        <authorList>
            <person name="Yamagishi J."/>
            <person name="Wakaguri H."/>
            <person name="Yokoyama N."/>
            <person name="Yamashita R."/>
            <person name="Suzuki Y."/>
            <person name="Xuan X."/>
            <person name="Igarashi I."/>
        </authorList>
    </citation>
    <scope>NUCLEOTIDE SEQUENCE</scope>
    <source>
        <strain evidence="4">Texas</strain>
    </source>
</reference>
<organism evidence="4">
    <name type="scientific">Babesia bovis</name>
    <dbReference type="NCBI Taxonomy" id="5865"/>
    <lineage>
        <taxon>Eukaryota</taxon>
        <taxon>Sar</taxon>
        <taxon>Alveolata</taxon>
        <taxon>Apicomplexa</taxon>
        <taxon>Aconoidasida</taxon>
        <taxon>Piroplasmida</taxon>
        <taxon>Babesiidae</taxon>
        <taxon>Babesia</taxon>
    </lineage>
</organism>
<dbReference type="AlphaFoldDB" id="S6AZ42"/>
<dbReference type="EMBL" id="AK440474">
    <property type="protein sequence ID" value="BAN64268.1"/>
    <property type="molecule type" value="mRNA"/>
</dbReference>
<keyword evidence="3" id="KW-0732">Signal</keyword>
<evidence type="ECO:0000313" key="4">
    <source>
        <dbReference type="EMBL" id="BAN64268.1"/>
    </source>
</evidence>
<keyword evidence="2" id="KW-1133">Transmembrane helix</keyword>
<evidence type="ECO:0000256" key="2">
    <source>
        <dbReference type="SAM" id="Phobius"/>
    </source>
</evidence>
<name>S6AZ42_BABBO</name>
<evidence type="ECO:0008006" key="5">
    <source>
        <dbReference type="Google" id="ProtNLM"/>
    </source>
</evidence>
<feature type="transmembrane region" description="Helical" evidence="2">
    <location>
        <begin position="89"/>
        <end position="111"/>
    </location>
</feature>
<keyword evidence="2" id="KW-0472">Membrane</keyword>
<proteinExistence type="evidence at transcript level"/>
<feature type="compositionally biased region" description="Basic and acidic residues" evidence="1">
    <location>
        <begin position="53"/>
        <end position="62"/>
    </location>
</feature>
<evidence type="ECO:0000256" key="1">
    <source>
        <dbReference type="SAM" id="MobiDB-lite"/>
    </source>
</evidence>
<dbReference type="VEuPathDB" id="PiroplasmaDB:BBOV_I001360"/>
<feature type="region of interest" description="Disordered" evidence="1">
    <location>
        <begin position="36"/>
        <end position="66"/>
    </location>
</feature>
<accession>S6AZ42</accession>
<evidence type="ECO:0000256" key="3">
    <source>
        <dbReference type="SAM" id="SignalP"/>
    </source>
</evidence>
<sequence>MTPTRHLRIILLLYTTILWISHVTYNVTADGTTAVQDTVPGSAESHQRSTTSDLDRPDDHIQDTTSRTGESLGFYQRYKQFVAKHNKTFTIVLGVLFVISLVVAIGFYAGYKQESYLPIPILLGIVVFGIILYKLYGKKVLAHFRSKKARVMESTVDAVDSST</sequence>
<protein>
    <recommendedName>
        <fullName evidence="5">Transmembrane protein</fullName>
    </recommendedName>
</protein>